<dbReference type="EMBL" id="CAUOFW020001158">
    <property type="protein sequence ID" value="CAK9141620.1"/>
    <property type="molecule type" value="Genomic_DNA"/>
</dbReference>
<sequence length="262" mass="30244">MNYPGKPSVFVSSPLPRIPYLDFPKCPHRRYYHRTISNSLRRHHRRRLLSKKPNPINPSSPLPSNQNLQYVINLENIPNKTSLYIEKFISLSNETYKDLQTLITVDADHRVMISCRRSTVRFLGSLIICGFLIVFAFRVLIELGLGLKNRFGYGHSGNVIRRRDRSLGGKEVVVGIKQNKKNEFKVLKNPLSSTRGNVGEISETMPKNWGRNWGRRMEEKLPKWWPGSVPGPGLDGMVDKEEYQRMANQLIRGQFKVIFVIN</sequence>
<dbReference type="PANTHER" id="PTHR35830">
    <property type="entry name" value="OS05G0299200 PROTEIN"/>
    <property type="match status" value="1"/>
</dbReference>
<keyword evidence="3" id="KW-1185">Reference proteome</keyword>
<feature type="transmembrane region" description="Helical" evidence="1">
    <location>
        <begin position="122"/>
        <end position="141"/>
    </location>
</feature>
<keyword evidence="1" id="KW-0812">Transmembrane</keyword>
<accession>A0ABC8R9G9</accession>
<proteinExistence type="predicted"/>
<protein>
    <recommendedName>
        <fullName evidence="4">Transmembrane protein</fullName>
    </recommendedName>
</protein>
<comment type="caution">
    <text evidence="2">The sequence shown here is derived from an EMBL/GenBank/DDBJ whole genome shotgun (WGS) entry which is preliminary data.</text>
</comment>
<gene>
    <name evidence="2" type="ORF">ILEXP_LOCUS9213</name>
</gene>
<dbReference type="PANTHER" id="PTHR35830:SF1">
    <property type="entry name" value="OS05G0299200 PROTEIN"/>
    <property type="match status" value="1"/>
</dbReference>
<evidence type="ECO:0000313" key="3">
    <source>
        <dbReference type="Proteomes" id="UP001642360"/>
    </source>
</evidence>
<dbReference type="Proteomes" id="UP001642360">
    <property type="component" value="Unassembled WGS sequence"/>
</dbReference>
<organism evidence="2 3">
    <name type="scientific">Ilex paraguariensis</name>
    <name type="common">yerba mate</name>
    <dbReference type="NCBI Taxonomy" id="185542"/>
    <lineage>
        <taxon>Eukaryota</taxon>
        <taxon>Viridiplantae</taxon>
        <taxon>Streptophyta</taxon>
        <taxon>Embryophyta</taxon>
        <taxon>Tracheophyta</taxon>
        <taxon>Spermatophyta</taxon>
        <taxon>Magnoliopsida</taxon>
        <taxon>eudicotyledons</taxon>
        <taxon>Gunneridae</taxon>
        <taxon>Pentapetalae</taxon>
        <taxon>asterids</taxon>
        <taxon>campanulids</taxon>
        <taxon>Aquifoliales</taxon>
        <taxon>Aquifoliaceae</taxon>
        <taxon>Ilex</taxon>
    </lineage>
</organism>
<keyword evidence="1" id="KW-1133">Transmembrane helix</keyword>
<evidence type="ECO:0008006" key="4">
    <source>
        <dbReference type="Google" id="ProtNLM"/>
    </source>
</evidence>
<dbReference type="AlphaFoldDB" id="A0ABC8R9G9"/>
<keyword evidence="1" id="KW-0472">Membrane</keyword>
<evidence type="ECO:0000313" key="2">
    <source>
        <dbReference type="EMBL" id="CAK9141620.1"/>
    </source>
</evidence>
<name>A0ABC8R9G9_9AQUA</name>
<evidence type="ECO:0000256" key="1">
    <source>
        <dbReference type="SAM" id="Phobius"/>
    </source>
</evidence>
<reference evidence="2 3" key="1">
    <citation type="submission" date="2024-02" db="EMBL/GenBank/DDBJ databases">
        <authorList>
            <person name="Vignale AGUSTIN F."/>
            <person name="Sosa J E."/>
            <person name="Modenutti C."/>
        </authorList>
    </citation>
    <scope>NUCLEOTIDE SEQUENCE [LARGE SCALE GENOMIC DNA]</scope>
</reference>